<proteinExistence type="predicted"/>
<reference evidence="2" key="1">
    <citation type="submission" date="2025-08" db="UniProtKB">
        <authorList>
            <consortium name="Ensembl"/>
        </authorList>
    </citation>
    <scope>IDENTIFICATION</scope>
</reference>
<feature type="signal peptide" evidence="1">
    <location>
        <begin position="1"/>
        <end position="17"/>
    </location>
</feature>
<reference evidence="2" key="2">
    <citation type="submission" date="2025-09" db="UniProtKB">
        <authorList>
            <consortium name="Ensembl"/>
        </authorList>
    </citation>
    <scope>IDENTIFICATION</scope>
</reference>
<dbReference type="AlphaFoldDB" id="A0A8C5J1Z0"/>
<keyword evidence="1" id="KW-0732">Signal</keyword>
<evidence type="ECO:0000313" key="2">
    <source>
        <dbReference type="Ensembl" id="ENSJHYP00000010862.1"/>
    </source>
</evidence>
<accession>A0A8C5J1Z0</accession>
<dbReference type="Ensembl" id="ENSJHYT00000013132.1">
    <property type="protein sequence ID" value="ENSJHYP00000010862.1"/>
    <property type="gene ID" value="ENSJHYG00000008484.1"/>
</dbReference>
<name>A0A8C5J1Z0_JUNHY</name>
<sequence>PLPQIWPLVTKASLVWALGASMDGAELWSRSLGKPLVPGSPCLCPALPSSPSWGSFSVWENCACGLGLKIDPFQQIWFSYGKISCSKSSDSCSCLKHQDFA</sequence>
<evidence type="ECO:0000313" key="3">
    <source>
        <dbReference type="Proteomes" id="UP000694408"/>
    </source>
</evidence>
<evidence type="ECO:0000256" key="1">
    <source>
        <dbReference type="SAM" id="SignalP"/>
    </source>
</evidence>
<feature type="chain" id="PRO_5034099569" evidence="1">
    <location>
        <begin position="18"/>
        <end position="101"/>
    </location>
</feature>
<protein>
    <submittedName>
        <fullName evidence="2">Uncharacterized protein</fullName>
    </submittedName>
</protein>
<dbReference type="Proteomes" id="UP000694408">
    <property type="component" value="Unplaced"/>
</dbReference>
<organism evidence="2 3">
    <name type="scientific">Junco hyemalis</name>
    <name type="common">Dark-eyed junco</name>
    <dbReference type="NCBI Taxonomy" id="40217"/>
    <lineage>
        <taxon>Eukaryota</taxon>
        <taxon>Metazoa</taxon>
        <taxon>Chordata</taxon>
        <taxon>Craniata</taxon>
        <taxon>Vertebrata</taxon>
        <taxon>Euteleostomi</taxon>
        <taxon>Archelosauria</taxon>
        <taxon>Archosauria</taxon>
        <taxon>Dinosauria</taxon>
        <taxon>Saurischia</taxon>
        <taxon>Theropoda</taxon>
        <taxon>Coelurosauria</taxon>
        <taxon>Aves</taxon>
        <taxon>Neognathae</taxon>
        <taxon>Neoaves</taxon>
        <taxon>Telluraves</taxon>
        <taxon>Australaves</taxon>
        <taxon>Passeriformes</taxon>
        <taxon>Passerellidae</taxon>
        <taxon>Junco</taxon>
    </lineage>
</organism>
<keyword evidence="3" id="KW-1185">Reference proteome</keyword>